<evidence type="ECO:0000313" key="4">
    <source>
        <dbReference type="Proteomes" id="UP001059773"/>
    </source>
</evidence>
<feature type="compositionally biased region" description="Polar residues" evidence="1">
    <location>
        <begin position="282"/>
        <end position="292"/>
    </location>
</feature>
<gene>
    <name evidence="3" type="ORF">NP439_19000</name>
</gene>
<feature type="transmembrane region" description="Helical" evidence="2">
    <location>
        <begin position="333"/>
        <end position="352"/>
    </location>
</feature>
<feature type="compositionally biased region" description="Polar residues" evidence="1">
    <location>
        <begin position="318"/>
        <end position="328"/>
    </location>
</feature>
<keyword evidence="4" id="KW-1185">Reference proteome</keyword>
<evidence type="ECO:0000256" key="2">
    <source>
        <dbReference type="SAM" id="Phobius"/>
    </source>
</evidence>
<name>A0ABY5JU64_9BACI</name>
<evidence type="ECO:0008006" key="5">
    <source>
        <dbReference type="Google" id="ProtNLM"/>
    </source>
</evidence>
<protein>
    <recommendedName>
        <fullName evidence="5">LPXTG cell wall anchor domain-containing protein</fullName>
    </recommendedName>
</protein>
<reference evidence="3" key="1">
    <citation type="submission" date="2022-07" db="EMBL/GenBank/DDBJ databases">
        <title>FELIX.</title>
        <authorList>
            <person name="Wan K.H."/>
            <person name="Park S."/>
            <person name="Lawrence Q."/>
            <person name="Eichenberger J.P."/>
            <person name="Booth B.W."/>
            <person name="Piaggio A.J."/>
            <person name="Chandler J.C."/>
            <person name="Franklin A.B."/>
            <person name="Celniker S.E."/>
        </authorList>
    </citation>
    <scope>NUCLEOTIDE SEQUENCE</scope>
    <source>
        <strain evidence="3">QA-1986 374</strain>
    </source>
</reference>
<evidence type="ECO:0000256" key="1">
    <source>
        <dbReference type="SAM" id="MobiDB-lite"/>
    </source>
</evidence>
<feature type="region of interest" description="Disordered" evidence="1">
    <location>
        <begin position="244"/>
        <end position="329"/>
    </location>
</feature>
<feature type="compositionally biased region" description="Acidic residues" evidence="1">
    <location>
        <begin position="251"/>
        <end position="279"/>
    </location>
</feature>
<dbReference type="Proteomes" id="UP001059773">
    <property type="component" value="Chromosome"/>
</dbReference>
<dbReference type="RefSeq" id="WP_256707378.1">
    <property type="nucleotide sequence ID" value="NZ_CP101914.1"/>
</dbReference>
<proteinExistence type="predicted"/>
<keyword evidence="2" id="KW-0472">Membrane</keyword>
<keyword evidence="2" id="KW-1133">Transmembrane helix</keyword>
<evidence type="ECO:0000313" key="3">
    <source>
        <dbReference type="EMBL" id="UUI02109.1"/>
    </source>
</evidence>
<accession>A0ABY5JU64</accession>
<sequence length="359" mass="39493">MRFKQKVGFLLVIGTLLLVSPLGAMKVVAIADFDGSVDNEEVEENLELPDIHENTIIYNGTINPKFMLRVEVPGLENVVSPYVSEDGQFSMEILMADLEAGDEIVFRFGEDGKEPQERTIEVQPEEEGKEVVESSADTSAVEEVIEEGTSVDWPDSNDSIRFDLSTIGDVDGQIYYAREGKTINENTQMEHMDSTSYTALLAPSEEVYEEQMDADEFDYPQPGEKVNIYITALGVTAAIETEVPEDLNVWNEDDDQENGTESDEDQNESDNDGSSEDTENNGATENNDSNDNGTDEAAENTDYNDNADETVDGEKTESAVSDSNTSGGFMSPIGWTVIGMVILALVIGGIIWSKKRRNV</sequence>
<dbReference type="EMBL" id="CP101914">
    <property type="protein sequence ID" value="UUI02109.1"/>
    <property type="molecule type" value="Genomic_DNA"/>
</dbReference>
<organism evidence="3 4">
    <name type="scientific">Oceanobacillus jeddahense</name>
    <dbReference type="NCBI Taxonomy" id="1462527"/>
    <lineage>
        <taxon>Bacteria</taxon>
        <taxon>Bacillati</taxon>
        <taxon>Bacillota</taxon>
        <taxon>Bacilli</taxon>
        <taxon>Bacillales</taxon>
        <taxon>Bacillaceae</taxon>
        <taxon>Oceanobacillus</taxon>
    </lineage>
</organism>
<keyword evidence="2" id="KW-0812">Transmembrane</keyword>